<dbReference type="EMBL" id="JAAYSM010000304">
    <property type="protein sequence ID" value="NLJ18959.1"/>
    <property type="molecule type" value="Genomic_DNA"/>
</dbReference>
<gene>
    <name evidence="1" type="ORF">GX355_08865</name>
</gene>
<feature type="non-terminal residue" evidence="1">
    <location>
        <position position="70"/>
    </location>
</feature>
<accession>A0A7X8H0K7</accession>
<organism evidence="1 2">
    <name type="scientific">Globicatella sulfidifaciens</name>
    <dbReference type="NCBI Taxonomy" id="136093"/>
    <lineage>
        <taxon>Bacteria</taxon>
        <taxon>Bacillati</taxon>
        <taxon>Bacillota</taxon>
        <taxon>Bacilli</taxon>
        <taxon>Lactobacillales</taxon>
        <taxon>Aerococcaceae</taxon>
        <taxon>Globicatella</taxon>
    </lineage>
</organism>
<evidence type="ECO:0000313" key="2">
    <source>
        <dbReference type="Proteomes" id="UP000541058"/>
    </source>
</evidence>
<comment type="caution">
    <text evidence="1">The sequence shown here is derived from an EMBL/GenBank/DDBJ whole genome shotgun (WGS) entry which is preliminary data.</text>
</comment>
<dbReference type="Proteomes" id="UP000541058">
    <property type="component" value="Unassembled WGS sequence"/>
</dbReference>
<evidence type="ECO:0000313" key="1">
    <source>
        <dbReference type="EMBL" id="NLJ18959.1"/>
    </source>
</evidence>
<sequence length="70" mass="7712">MSLKLQFNPELDYQLDAINAVVDLFKGQTPKEANFTVAPASAQMTTDESTIGIGNKLELTNEDLLINLQE</sequence>
<reference evidence="1 2" key="1">
    <citation type="journal article" date="2020" name="Biotechnol. Biofuels">
        <title>New insights from the biogas microbiome by comprehensive genome-resolved metagenomics of nearly 1600 species originating from multiple anaerobic digesters.</title>
        <authorList>
            <person name="Campanaro S."/>
            <person name="Treu L."/>
            <person name="Rodriguez-R L.M."/>
            <person name="Kovalovszki A."/>
            <person name="Ziels R.M."/>
            <person name="Maus I."/>
            <person name="Zhu X."/>
            <person name="Kougias P.G."/>
            <person name="Basile A."/>
            <person name="Luo G."/>
            <person name="Schluter A."/>
            <person name="Konstantinidis K.T."/>
            <person name="Angelidaki I."/>
        </authorList>
    </citation>
    <scope>NUCLEOTIDE SEQUENCE [LARGE SCALE GENOMIC DNA]</scope>
    <source>
        <strain evidence="1">AS23ysBPME_34</strain>
    </source>
</reference>
<dbReference type="RefSeq" id="WP_276649261.1">
    <property type="nucleotide sequence ID" value="NZ_JAAYSM010000304.1"/>
</dbReference>
<dbReference type="AlphaFoldDB" id="A0A7X8H0K7"/>
<proteinExistence type="predicted"/>
<protein>
    <submittedName>
        <fullName evidence="1">Uncharacterized protein</fullName>
    </submittedName>
</protein>
<name>A0A7X8H0K7_9LACT</name>